<evidence type="ECO:0000256" key="4">
    <source>
        <dbReference type="PROSITE-ProRule" id="PRU00278"/>
    </source>
</evidence>
<dbReference type="FunFam" id="3.10.50.40:FF:000010">
    <property type="entry name" value="Peptidyl-prolyl cis-trans isomerase Pin1"/>
    <property type="match status" value="1"/>
</dbReference>
<feature type="domain" description="WW" evidence="6">
    <location>
        <begin position="7"/>
        <end position="41"/>
    </location>
</feature>
<dbReference type="SUPFAM" id="SSF54534">
    <property type="entry name" value="FKBP-like"/>
    <property type="match status" value="1"/>
</dbReference>
<dbReference type="Gene3D" id="3.10.50.40">
    <property type="match status" value="1"/>
</dbReference>
<evidence type="ECO:0000313" key="9">
    <source>
        <dbReference type="Proteomes" id="UP001151518"/>
    </source>
</evidence>
<evidence type="ECO:0000256" key="3">
    <source>
        <dbReference type="ARBA" id="ARBA00023235"/>
    </source>
</evidence>
<organism evidence="8 9">
    <name type="scientific">Coemansia spiralis</name>
    <dbReference type="NCBI Taxonomy" id="417178"/>
    <lineage>
        <taxon>Eukaryota</taxon>
        <taxon>Fungi</taxon>
        <taxon>Fungi incertae sedis</taxon>
        <taxon>Zoopagomycota</taxon>
        <taxon>Kickxellomycotina</taxon>
        <taxon>Kickxellomycetes</taxon>
        <taxon>Kickxellales</taxon>
        <taxon>Kickxellaceae</taxon>
        <taxon>Coemansia</taxon>
    </lineage>
</organism>
<dbReference type="SUPFAM" id="SSF51045">
    <property type="entry name" value="WW domain"/>
    <property type="match status" value="1"/>
</dbReference>
<dbReference type="OrthoDB" id="2530521at2759"/>
<comment type="caution">
    <text evidence="8">The sequence shown here is derived from an EMBL/GenBank/DDBJ whole genome shotgun (WGS) entry which is preliminary data.</text>
</comment>
<reference evidence="8" key="1">
    <citation type="submission" date="2022-07" db="EMBL/GenBank/DDBJ databases">
        <title>Phylogenomic reconstructions and comparative analyses of Kickxellomycotina fungi.</title>
        <authorList>
            <person name="Reynolds N.K."/>
            <person name="Stajich J.E."/>
            <person name="Barry K."/>
            <person name="Grigoriev I.V."/>
            <person name="Crous P."/>
            <person name="Smith M.E."/>
        </authorList>
    </citation>
    <scope>NUCLEOTIDE SEQUENCE</scope>
    <source>
        <strain evidence="8">NRRL 3115</strain>
    </source>
</reference>
<dbReference type="InterPro" id="IPR036020">
    <property type="entry name" value="WW_dom_sf"/>
</dbReference>
<dbReference type="PROSITE" id="PS01159">
    <property type="entry name" value="WW_DOMAIN_1"/>
    <property type="match status" value="1"/>
</dbReference>
<dbReference type="GO" id="GO:0005829">
    <property type="term" value="C:cytosol"/>
    <property type="evidence" value="ECO:0007669"/>
    <property type="project" value="TreeGrafter"/>
</dbReference>
<dbReference type="Pfam" id="PF00397">
    <property type="entry name" value="WW"/>
    <property type="match status" value="1"/>
</dbReference>
<dbReference type="GO" id="GO:0003755">
    <property type="term" value="F:peptidyl-prolyl cis-trans isomerase activity"/>
    <property type="evidence" value="ECO:0007669"/>
    <property type="project" value="UniProtKB-UniRule"/>
</dbReference>
<evidence type="ECO:0000259" key="6">
    <source>
        <dbReference type="PROSITE" id="PS50020"/>
    </source>
</evidence>
<keyword evidence="2 4" id="KW-0697">Rotamase</keyword>
<comment type="catalytic activity">
    <reaction evidence="1 5">
        <text>[protein]-peptidylproline (omega=180) = [protein]-peptidylproline (omega=0)</text>
        <dbReference type="Rhea" id="RHEA:16237"/>
        <dbReference type="Rhea" id="RHEA-COMP:10747"/>
        <dbReference type="Rhea" id="RHEA-COMP:10748"/>
        <dbReference type="ChEBI" id="CHEBI:83833"/>
        <dbReference type="ChEBI" id="CHEBI:83834"/>
        <dbReference type="EC" id="5.2.1.8"/>
    </reaction>
</comment>
<dbReference type="EC" id="5.2.1.8" evidence="5"/>
<dbReference type="PANTHER" id="PTHR10657:SF4">
    <property type="entry name" value="PEPTIDYL-PROLYL CIS-TRANS ISOMERASE-RELATED"/>
    <property type="match status" value="1"/>
</dbReference>
<dbReference type="PROSITE" id="PS50020">
    <property type="entry name" value="WW_DOMAIN_2"/>
    <property type="match status" value="1"/>
</dbReference>
<dbReference type="GO" id="GO:0060255">
    <property type="term" value="P:regulation of macromolecule metabolic process"/>
    <property type="evidence" value="ECO:0007669"/>
    <property type="project" value="UniProtKB-ARBA"/>
</dbReference>
<dbReference type="SMART" id="SM00456">
    <property type="entry name" value="WW"/>
    <property type="match status" value="1"/>
</dbReference>
<dbReference type="InterPro" id="IPR051370">
    <property type="entry name" value="PPIase_Pin1"/>
</dbReference>
<dbReference type="Gene3D" id="2.20.70.10">
    <property type="match status" value="1"/>
</dbReference>
<dbReference type="Proteomes" id="UP001151518">
    <property type="component" value="Unassembled WGS sequence"/>
</dbReference>
<dbReference type="InterPro" id="IPR000297">
    <property type="entry name" value="PPIase_PpiC"/>
</dbReference>
<proteinExistence type="predicted"/>
<dbReference type="InterPro" id="IPR001202">
    <property type="entry name" value="WW_dom"/>
</dbReference>
<feature type="domain" description="PpiC" evidence="7">
    <location>
        <begin position="43"/>
        <end position="154"/>
    </location>
</feature>
<dbReference type="AlphaFoldDB" id="A0A9W8GBD9"/>
<evidence type="ECO:0000256" key="2">
    <source>
        <dbReference type="ARBA" id="ARBA00023110"/>
    </source>
</evidence>
<dbReference type="Pfam" id="PF00639">
    <property type="entry name" value="Rotamase"/>
    <property type="match status" value="1"/>
</dbReference>
<evidence type="ECO:0000256" key="1">
    <source>
        <dbReference type="ARBA" id="ARBA00000971"/>
    </source>
</evidence>
<dbReference type="PANTHER" id="PTHR10657">
    <property type="entry name" value="PEPTIDYL-PROLYL CIS-TRANS ISOMERASE"/>
    <property type="match status" value="1"/>
</dbReference>
<protein>
    <recommendedName>
        <fullName evidence="5">Peptidyl-prolyl cis-trans isomerase</fullName>
        <ecNumber evidence="5">5.2.1.8</ecNumber>
    </recommendedName>
</protein>
<dbReference type="EMBL" id="JANBTW010000007">
    <property type="protein sequence ID" value="KAJ2680109.1"/>
    <property type="molecule type" value="Genomic_DNA"/>
</dbReference>
<evidence type="ECO:0000313" key="8">
    <source>
        <dbReference type="EMBL" id="KAJ2680109.1"/>
    </source>
</evidence>
<dbReference type="PROSITE" id="PS50198">
    <property type="entry name" value="PPIC_PPIASE_2"/>
    <property type="match status" value="1"/>
</dbReference>
<dbReference type="InterPro" id="IPR046357">
    <property type="entry name" value="PPIase_dom_sf"/>
</dbReference>
<evidence type="ECO:0000259" key="7">
    <source>
        <dbReference type="PROSITE" id="PS50198"/>
    </source>
</evidence>
<dbReference type="GO" id="GO:0005634">
    <property type="term" value="C:nucleus"/>
    <property type="evidence" value="ECO:0007669"/>
    <property type="project" value="TreeGrafter"/>
</dbReference>
<accession>A0A9W8GBD9</accession>
<dbReference type="GO" id="GO:0080090">
    <property type="term" value="P:regulation of primary metabolic process"/>
    <property type="evidence" value="ECO:0007669"/>
    <property type="project" value="UniProtKB-ARBA"/>
</dbReference>
<sequence length="154" mass="17579">MEGADRSALPPNWEVRNSKTYNKPYYFNKMTKESRWDPPLDSPTRMRASHILAKHRNSRNPKSWREPVIARSEEEAFEKIAELRKAIEENQDIFADIAKEESDCSSAKRGGDLGWFEEGQMQPAFENAVKSLDVGELSEPVKSDSGIHLILRTG</sequence>
<name>A0A9W8GBD9_9FUNG</name>
<evidence type="ECO:0000256" key="5">
    <source>
        <dbReference type="RuleBase" id="RU363014"/>
    </source>
</evidence>
<keyword evidence="3 4" id="KW-0413">Isomerase</keyword>
<gene>
    <name evidence="8" type="primary">pin1</name>
    <name evidence="8" type="ORF">GGI25_000998</name>
</gene>
<dbReference type="CDD" id="cd00201">
    <property type="entry name" value="WW"/>
    <property type="match status" value="1"/>
</dbReference>